<keyword evidence="2" id="KW-1003">Cell membrane</keyword>
<feature type="transmembrane region" description="Helical" evidence="6">
    <location>
        <begin position="40"/>
        <end position="73"/>
    </location>
</feature>
<keyword evidence="4 6" id="KW-1133">Transmembrane helix</keyword>
<accession>B8E0L7</accession>
<dbReference type="PANTHER" id="PTHR43723:SF1">
    <property type="entry name" value="COBALT TRANSPORT PROTEIN CBIQ"/>
    <property type="match status" value="1"/>
</dbReference>
<dbReference type="Proteomes" id="UP000007719">
    <property type="component" value="Chromosome"/>
</dbReference>
<dbReference type="Pfam" id="PF02361">
    <property type="entry name" value="CbiQ"/>
    <property type="match status" value="1"/>
</dbReference>
<gene>
    <name evidence="7" type="ordered locus">Dtur_1765</name>
</gene>
<comment type="subcellular location">
    <subcellularLocation>
        <location evidence="1">Cell membrane</location>
        <topology evidence="1">Multi-pass membrane protein</topology>
    </subcellularLocation>
</comment>
<dbReference type="AlphaFoldDB" id="B8E0L7"/>
<evidence type="ECO:0000313" key="8">
    <source>
        <dbReference type="Proteomes" id="UP000007719"/>
    </source>
</evidence>
<keyword evidence="5 6" id="KW-0472">Membrane</keyword>
<evidence type="ECO:0000256" key="4">
    <source>
        <dbReference type="ARBA" id="ARBA00022989"/>
    </source>
</evidence>
<feature type="transmembrane region" description="Helical" evidence="6">
    <location>
        <begin position="122"/>
        <end position="145"/>
    </location>
</feature>
<organism evidence="7 8">
    <name type="scientific">Dictyoglomus turgidum (strain DSM 6724 / Z-1310)</name>
    <dbReference type="NCBI Taxonomy" id="515635"/>
    <lineage>
        <taxon>Bacteria</taxon>
        <taxon>Pseudomonadati</taxon>
        <taxon>Dictyoglomota</taxon>
        <taxon>Dictyoglomia</taxon>
        <taxon>Dictyoglomales</taxon>
        <taxon>Dictyoglomaceae</taxon>
        <taxon>Dictyoglomus</taxon>
    </lineage>
</organism>
<dbReference type="NCBIfam" id="TIGR02454">
    <property type="entry name" value="ECF_T_CbiQ"/>
    <property type="match status" value="1"/>
</dbReference>
<dbReference type="HOGENOM" id="CLU_056469_1_0_0"/>
<evidence type="ECO:0000256" key="3">
    <source>
        <dbReference type="ARBA" id="ARBA00022692"/>
    </source>
</evidence>
<dbReference type="RefSeq" id="WP_012584112.1">
    <property type="nucleotide sequence ID" value="NC_011661.1"/>
</dbReference>
<proteinExistence type="predicted"/>
<evidence type="ECO:0000256" key="2">
    <source>
        <dbReference type="ARBA" id="ARBA00022475"/>
    </source>
</evidence>
<feature type="transmembrane region" description="Helical" evidence="6">
    <location>
        <begin position="157"/>
        <end position="176"/>
    </location>
</feature>
<feature type="transmembrane region" description="Helical" evidence="6">
    <location>
        <begin position="85"/>
        <end position="102"/>
    </location>
</feature>
<dbReference type="InterPro" id="IPR003339">
    <property type="entry name" value="ABC/ECF_trnsptr_transmembrane"/>
</dbReference>
<dbReference type="STRING" id="515635.Dtur_1765"/>
<name>B8E0L7_DICTD</name>
<evidence type="ECO:0000256" key="5">
    <source>
        <dbReference type="ARBA" id="ARBA00023136"/>
    </source>
</evidence>
<evidence type="ECO:0000256" key="1">
    <source>
        <dbReference type="ARBA" id="ARBA00004651"/>
    </source>
</evidence>
<dbReference type="InterPro" id="IPR012809">
    <property type="entry name" value="ECF_CbiQ"/>
</dbReference>
<reference evidence="8" key="1">
    <citation type="journal article" date="2016" name="Front. Microbiol.">
        <title>The complete genome sequence of hyperthermophile Dictyoglomus turgidum DSM 6724 reveals a specialized carbohydrate fermentor.</title>
        <authorList>
            <person name="Brumm P.J."/>
            <person name="Gowda K."/>
            <person name="Robb F.T."/>
            <person name="Mead D.A."/>
        </authorList>
    </citation>
    <scope>NUCLEOTIDE SEQUENCE [LARGE SCALE GENOMIC DNA]</scope>
    <source>
        <strain evidence="8">DSM 6724 / Z-1310</strain>
    </source>
</reference>
<dbReference type="GO" id="GO:0006824">
    <property type="term" value="P:cobalt ion transport"/>
    <property type="evidence" value="ECO:0000318"/>
    <property type="project" value="GO_Central"/>
</dbReference>
<dbReference type="EnsemblBacteria" id="ACK43037">
    <property type="protein sequence ID" value="ACK43037"/>
    <property type="gene ID" value="Dtur_1765"/>
</dbReference>
<evidence type="ECO:0000313" key="7">
    <source>
        <dbReference type="EMBL" id="ACK43037.1"/>
    </source>
</evidence>
<dbReference type="InterPro" id="IPR052770">
    <property type="entry name" value="Cobalt_transport_CbiQ"/>
</dbReference>
<dbReference type="EMBL" id="CP001251">
    <property type="protein sequence ID" value="ACK43037.1"/>
    <property type="molecule type" value="Genomic_DNA"/>
</dbReference>
<dbReference type="CDD" id="cd16914">
    <property type="entry name" value="EcfT"/>
    <property type="match status" value="1"/>
</dbReference>
<dbReference type="KEGG" id="dtu:Dtur_1765"/>
<feature type="transmembrane region" description="Helical" evidence="6">
    <location>
        <begin position="244"/>
        <end position="260"/>
    </location>
</feature>
<protein>
    <submittedName>
        <fullName evidence="7">Cobalt ABC transporter, inner membrane subunit CbiQ</fullName>
    </submittedName>
</protein>
<dbReference type="PANTHER" id="PTHR43723">
    <property type="entry name" value="COBALT TRANSPORT PROTEIN CBIQ"/>
    <property type="match status" value="1"/>
</dbReference>
<sequence>MNNFIDKTLYEINRIVKDFLFFEVVETPDFWKDVKDDIKIVILILSLIGVSFIHNLCFLLLAYFLLLIFAYLLKIDLRKFMKRSFSFVLFFTVLIVIPYLFFNPETLNIGYSHKGLYVALRLIFRVLISISLANILFFTTPWINIVKGLRMLGVPSLAIAIIYMTYRYIFFFANLAQDIFLAKKSRTIEFNYKREYSFIGSAIGLLFMKARMLSEEVSQGMISRGFGKEFHPIIKREKYTIKDFLPIIMEILIIGVLIWMDRKFYLN</sequence>
<evidence type="ECO:0000256" key="6">
    <source>
        <dbReference type="SAM" id="Phobius"/>
    </source>
</evidence>
<keyword evidence="8" id="KW-1185">Reference proteome</keyword>
<keyword evidence="3 6" id="KW-0812">Transmembrane</keyword>
<dbReference type="GO" id="GO:0043190">
    <property type="term" value="C:ATP-binding cassette (ABC) transporter complex"/>
    <property type="evidence" value="ECO:0000318"/>
    <property type="project" value="GO_Central"/>
</dbReference>
<dbReference type="eggNOG" id="COG0619">
    <property type="taxonomic scope" value="Bacteria"/>
</dbReference>
<dbReference type="OrthoDB" id="9815235at2"/>
<dbReference type="InParanoid" id="B8E0L7"/>